<evidence type="ECO:0000256" key="8">
    <source>
        <dbReference type="ARBA" id="ARBA00023053"/>
    </source>
</evidence>
<feature type="transmembrane region" description="Helical" evidence="14">
    <location>
        <begin position="120"/>
        <end position="142"/>
    </location>
</feature>
<proteinExistence type="inferred from homology"/>
<evidence type="ECO:0000256" key="12">
    <source>
        <dbReference type="ARBA" id="ARBA00033708"/>
    </source>
</evidence>
<sequence length="593" mass="64207">MNAIDTTVVVLYFLAMIGLGFWYQRKASKSLEHYFLGGKQIHWLALAMSGSVSNFDITGTMWIVALITLFGVKSMWNHWMWGFLMGAFFMAYMGKWIRRSGVMTGAEWMVTRFGPGREGLYARTAYALIAVVTTVGFVGYAFQGIGKFASIYVDLPPAYCAVGIFAITTTYVLLGGLYSVVVTDVLQTIILGLASIVIMAIAFTHVSAEQVAQSMPGDWASLTPPWRLDAEQMSRVQGTGYEVYELFGLMLVAWLVKGVLLNLGGPAQLYDFQRFLAARDSRDASKVGAAWSCFLVLRWGMAMGIAVLAMVGFQNIQDPEQVMPLVLQEHLPVGVRGVVIAGLLAAFMSTFSSTVNSGASYVVKDLYQPLIDPHADERWLMRLSYASTVGLVVLGSIVGLYADSIRAVYDWIMGALGAAFMVPNVLRWYWWRLNGYGYAIGTLAGLAASLATPFFDALAPLYASFAVVSLVSLVGTIGGTLATSPTDRAVLIQFFENIRPFGFWGPIRRECAASGAAPPRSESVLLATLNVLLGIGAIGSAYLAPMYLVGHAYPRALACGAMAAVCVGLLKFTWYDNLPPHDPPANPAGNGVV</sequence>
<feature type="transmembrane region" description="Helical" evidence="14">
    <location>
        <begin position="76"/>
        <end position="94"/>
    </location>
</feature>
<keyword evidence="4" id="KW-1003">Cell membrane</keyword>
<evidence type="ECO:0000256" key="11">
    <source>
        <dbReference type="ARBA" id="ARBA00023201"/>
    </source>
</evidence>
<evidence type="ECO:0000256" key="10">
    <source>
        <dbReference type="ARBA" id="ARBA00023136"/>
    </source>
</evidence>
<dbReference type="Proteomes" id="UP000318478">
    <property type="component" value="Unassembled WGS sequence"/>
</dbReference>
<keyword evidence="6" id="KW-0769">Symport</keyword>
<dbReference type="InterPro" id="IPR050277">
    <property type="entry name" value="Sodium:Solute_Symporter"/>
</dbReference>
<feature type="transmembrane region" description="Helical" evidence="14">
    <location>
        <begin position="333"/>
        <end position="363"/>
    </location>
</feature>
<dbReference type="PANTHER" id="PTHR48086">
    <property type="entry name" value="SODIUM/PROLINE SYMPORTER-RELATED"/>
    <property type="match status" value="1"/>
</dbReference>
<evidence type="ECO:0000256" key="9">
    <source>
        <dbReference type="ARBA" id="ARBA00023065"/>
    </source>
</evidence>
<evidence type="ECO:0000256" key="5">
    <source>
        <dbReference type="ARBA" id="ARBA00022692"/>
    </source>
</evidence>
<dbReference type="EMBL" id="SJPO01000007">
    <property type="protein sequence ID" value="TWT75627.1"/>
    <property type="molecule type" value="Genomic_DNA"/>
</dbReference>
<dbReference type="GO" id="GO:0005298">
    <property type="term" value="F:proline:sodium symporter activity"/>
    <property type="evidence" value="ECO:0007669"/>
    <property type="project" value="TreeGrafter"/>
</dbReference>
<dbReference type="InterPro" id="IPR038377">
    <property type="entry name" value="Na/Glc_symporter_sf"/>
</dbReference>
<evidence type="ECO:0000256" key="3">
    <source>
        <dbReference type="ARBA" id="ARBA00022448"/>
    </source>
</evidence>
<feature type="transmembrane region" description="Helical" evidence="14">
    <location>
        <begin position="288"/>
        <end position="313"/>
    </location>
</feature>
<accession>A0A5C5YLA5</accession>
<evidence type="ECO:0000256" key="2">
    <source>
        <dbReference type="ARBA" id="ARBA00006434"/>
    </source>
</evidence>
<organism evidence="15 16">
    <name type="scientific">Posidoniimonas polymericola</name>
    <dbReference type="NCBI Taxonomy" id="2528002"/>
    <lineage>
        <taxon>Bacteria</taxon>
        <taxon>Pseudomonadati</taxon>
        <taxon>Planctomycetota</taxon>
        <taxon>Planctomycetia</taxon>
        <taxon>Pirellulales</taxon>
        <taxon>Lacipirellulaceae</taxon>
        <taxon>Posidoniimonas</taxon>
    </lineage>
</organism>
<keyword evidence="3" id="KW-0813">Transport</keyword>
<keyword evidence="7 14" id="KW-1133">Transmembrane helix</keyword>
<dbReference type="GO" id="GO:0005886">
    <property type="term" value="C:plasma membrane"/>
    <property type="evidence" value="ECO:0007669"/>
    <property type="project" value="UniProtKB-SubCell"/>
</dbReference>
<evidence type="ECO:0000313" key="16">
    <source>
        <dbReference type="Proteomes" id="UP000318478"/>
    </source>
</evidence>
<name>A0A5C5YLA5_9BACT</name>
<feature type="transmembrane region" description="Helical" evidence="14">
    <location>
        <begin position="6"/>
        <end position="23"/>
    </location>
</feature>
<feature type="transmembrane region" description="Helical" evidence="14">
    <location>
        <begin position="555"/>
        <end position="574"/>
    </location>
</feature>
<keyword evidence="9" id="KW-0406">Ion transport</keyword>
<protein>
    <submittedName>
        <fullName evidence="15">Sodium/glucose cotransporter</fullName>
    </submittedName>
</protein>
<evidence type="ECO:0000256" key="13">
    <source>
        <dbReference type="RuleBase" id="RU362091"/>
    </source>
</evidence>
<feature type="transmembrane region" description="Helical" evidence="14">
    <location>
        <begin position="524"/>
        <end position="543"/>
    </location>
</feature>
<feature type="transmembrane region" description="Helical" evidence="14">
    <location>
        <begin position="408"/>
        <end position="429"/>
    </location>
</feature>
<dbReference type="AlphaFoldDB" id="A0A5C5YLA5"/>
<dbReference type="OrthoDB" id="224648at2"/>
<feature type="transmembrane region" description="Helical" evidence="14">
    <location>
        <begin position="246"/>
        <end position="267"/>
    </location>
</feature>
<dbReference type="PROSITE" id="PS50283">
    <property type="entry name" value="NA_SOLUT_SYMP_3"/>
    <property type="match status" value="1"/>
</dbReference>
<comment type="subcellular location">
    <subcellularLocation>
        <location evidence="1">Cell membrane</location>
        <topology evidence="1">Multi-pass membrane protein</topology>
    </subcellularLocation>
</comment>
<keyword evidence="10 14" id="KW-0472">Membrane</keyword>
<dbReference type="InterPro" id="IPR001734">
    <property type="entry name" value="Na/solute_symporter"/>
</dbReference>
<evidence type="ECO:0000256" key="1">
    <source>
        <dbReference type="ARBA" id="ARBA00004651"/>
    </source>
</evidence>
<dbReference type="Pfam" id="PF00474">
    <property type="entry name" value="SSF"/>
    <property type="match status" value="1"/>
</dbReference>
<evidence type="ECO:0000256" key="7">
    <source>
        <dbReference type="ARBA" id="ARBA00022989"/>
    </source>
</evidence>
<comment type="caution">
    <text evidence="15">The sequence shown here is derived from an EMBL/GenBank/DDBJ whole genome shotgun (WGS) entry which is preliminary data.</text>
</comment>
<dbReference type="GO" id="GO:0015824">
    <property type="term" value="P:proline transport"/>
    <property type="evidence" value="ECO:0007669"/>
    <property type="project" value="TreeGrafter"/>
</dbReference>
<dbReference type="GO" id="GO:0015193">
    <property type="term" value="F:L-proline transmembrane transporter activity"/>
    <property type="evidence" value="ECO:0007669"/>
    <property type="project" value="TreeGrafter"/>
</dbReference>
<feature type="transmembrane region" description="Helical" evidence="14">
    <location>
        <begin position="162"/>
        <end position="182"/>
    </location>
</feature>
<reference evidence="15 16" key="1">
    <citation type="submission" date="2019-02" db="EMBL/GenBank/DDBJ databases">
        <title>Deep-cultivation of Planctomycetes and their phenomic and genomic characterization uncovers novel biology.</title>
        <authorList>
            <person name="Wiegand S."/>
            <person name="Jogler M."/>
            <person name="Boedeker C."/>
            <person name="Pinto D."/>
            <person name="Vollmers J."/>
            <person name="Rivas-Marin E."/>
            <person name="Kohn T."/>
            <person name="Peeters S.H."/>
            <person name="Heuer A."/>
            <person name="Rast P."/>
            <person name="Oberbeckmann S."/>
            <person name="Bunk B."/>
            <person name="Jeske O."/>
            <person name="Meyerdierks A."/>
            <person name="Storesund J.E."/>
            <person name="Kallscheuer N."/>
            <person name="Luecker S."/>
            <person name="Lage O.M."/>
            <person name="Pohl T."/>
            <person name="Merkel B.J."/>
            <person name="Hornburger P."/>
            <person name="Mueller R.-W."/>
            <person name="Bruemmer F."/>
            <person name="Labrenz M."/>
            <person name="Spormann A.M."/>
            <person name="Op Den Camp H."/>
            <person name="Overmann J."/>
            <person name="Amann R."/>
            <person name="Jetten M.S.M."/>
            <person name="Mascher T."/>
            <person name="Medema M.H."/>
            <person name="Devos D.P."/>
            <person name="Kaster A.-K."/>
            <person name="Ovreas L."/>
            <person name="Rohde M."/>
            <person name="Galperin M.Y."/>
            <person name="Jogler C."/>
        </authorList>
    </citation>
    <scope>NUCLEOTIDE SEQUENCE [LARGE SCALE GENOMIC DNA]</scope>
    <source>
        <strain evidence="15 16">Pla123a</strain>
    </source>
</reference>
<comment type="catalytic activity">
    <reaction evidence="12">
        <text>L-proline(in) + Na(+)(in) = L-proline(out) + Na(+)(out)</text>
        <dbReference type="Rhea" id="RHEA:28967"/>
        <dbReference type="ChEBI" id="CHEBI:29101"/>
        <dbReference type="ChEBI" id="CHEBI:60039"/>
    </reaction>
</comment>
<keyword evidence="11" id="KW-0739">Sodium transport</keyword>
<feature type="transmembrane region" description="Helical" evidence="14">
    <location>
        <begin position="189"/>
        <end position="208"/>
    </location>
</feature>
<keyword evidence="16" id="KW-1185">Reference proteome</keyword>
<keyword evidence="5 14" id="KW-0812">Transmembrane</keyword>
<feature type="transmembrane region" description="Helical" evidence="14">
    <location>
        <begin position="383"/>
        <end position="402"/>
    </location>
</feature>
<keyword evidence="8" id="KW-0915">Sodium</keyword>
<feature type="transmembrane region" description="Helical" evidence="14">
    <location>
        <begin position="43"/>
        <end position="70"/>
    </location>
</feature>
<gene>
    <name evidence="15" type="primary">sglT_7</name>
    <name evidence="15" type="ORF">Pla123a_31370</name>
</gene>
<evidence type="ECO:0000256" key="6">
    <source>
        <dbReference type="ARBA" id="ARBA00022847"/>
    </source>
</evidence>
<evidence type="ECO:0000313" key="15">
    <source>
        <dbReference type="EMBL" id="TWT75627.1"/>
    </source>
</evidence>
<comment type="similarity">
    <text evidence="2 13">Belongs to the sodium:solute symporter (SSF) (TC 2.A.21) family.</text>
</comment>
<dbReference type="Gene3D" id="1.20.1730.10">
    <property type="entry name" value="Sodium/glucose cotransporter"/>
    <property type="match status" value="1"/>
</dbReference>
<evidence type="ECO:0000256" key="4">
    <source>
        <dbReference type="ARBA" id="ARBA00022475"/>
    </source>
</evidence>
<feature type="transmembrane region" description="Helical" evidence="14">
    <location>
        <begin position="436"/>
        <end position="455"/>
    </location>
</feature>
<dbReference type="RefSeq" id="WP_146588549.1">
    <property type="nucleotide sequence ID" value="NZ_SJPO01000007.1"/>
</dbReference>
<evidence type="ECO:0000256" key="14">
    <source>
        <dbReference type="SAM" id="Phobius"/>
    </source>
</evidence>
<dbReference type="PANTHER" id="PTHR48086:SF3">
    <property type="entry name" value="SODIUM_PROLINE SYMPORTER"/>
    <property type="match status" value="1"/>
</dbReference>